<keyword evidence="1" id="KW-0812">Transmembrane</keyword>
<dbReference type="Proteomes" id="UP000297014">
    <property type="component" value="Unassembled WGS sequence"/>
</dbReference>
<evidence type="ECO:0000313" key="3">
    <source>
        <dbReference type="EMBL" id="THG90488.1"/>
    </source>
</evidence>
<reference evidence="3 5" key="2">
    <citation type="submission" date="2014-01" db="EMBL/GenBank/DDBJ databases">
        <title>Draft genome sequencing of Bacillus alcalophilus CGMCC 1.3604.</title>
        <authorList>
            <person name="Yang J."/>
            <person name="Diao L."/>
            <person name="Yang S."/>
        </authorList>
    </citation>
    <scope>NUCLEOTIDE SEQUENCE [LARGE SCALE GENOMIC DNA]</scope>
    <source>
        <strain evidence="3 5">CGMCC 1.3604</strain>
    </source>
</reference>
<name>A0A094YQU3_ALKAL</name>
<keyword evidence="4" id="KW-1185">Reference proteome</keyword>
<sequence>MSHNRFTEEDWILYINGEVTIAMEETMEEHLYTCDECLGVYMVALEKIDVATSEPAVFVDVVMEKVEPLAKAEQRLHMKDIRVESRSQMNELLELPEVANGENQPIHRKPSKAKPKKKQTLLHYVLAASLTFILMTSGIFEEIAFGSDHLESIHEEESPRSDEETPLPVSERVLDKITLVFDKMTNAERGGHHE</sequence>
<dbReference type="RefSeq" id="WP_003321986.1">
    <property type="nucleotide sequence ID" value="NZ_ALPT02000101.1"/>
</dbReference>
<dbReference type="AlphaFoldDB" id="A0A094YQU3"/>
<evidence type="ECO:0000313" key="2">
    <source>
        <dbReference type="EMBL" id="KGA95817.1"/>
    </source>
</evidence>
<proteinExistence type="predicted"/>
<evidence type="ECO:0000256" key="1">
    <source>
        <dbReference type="SAM" id="Phobius"/>
    </source>
</evidence>
<evidence type="ECO:0000313" key="4">
    <source>
        <dbReference type="Proteomes" id="UP000002754"/>
    </source>
</evidence>
<accession>A0A094YQU3</accession>
<gene>
    <name evidence="3" type="ORF">AJ85_10480</name>
    <name evidence="2" type="ORF">BALCAV_0220115</name>
</gene>
<dbReference type="OrthoDB" id="1955013at2"/>
<evidence type="ECO:0008006" key="6">
    <source>
        <dbReference type="Google" id="ProtNLM"/>
    </source>
</evidence>
<dbReference type="EMBL" id="ALPT02000101">
    <property type="protein sequence ID" value="KGA95817.1"/>
    <property type="molecule type" value="Genomic_DNA"/>
</dbReference>
<evidence type="ECO:0000313" key="5">
    <source>
        <dbReference type="Proteomes" id="UP000297014"/>
    </source>
</evidence>
<keyword evidence="1" id="KW-1133">Transmembrane helix</keyword>
<dbReference type="Proteomes" id="UP000002754">
    <property type="component" value="Unassembled WGS sequence"/>
</dbReference>
<dbReference type="EMBL" id="JALP01000144">
    <property type="protein sequence ID" value="THG90488.1"/>
    <property type="molecule type" value="Genomic_DNA"/>
</dbReference>
<comment type="caution">
    <text evidence="2">The sequence shown here is derived from an EMBL/GenBank/DDBJ whole genome shotgun (WGS) entry which is preliminary data.</text>
</comment>
<feature type="transmembrane region" description="Helical" evidence="1">
    <location>
        <begin position="121"/>
        <end position="140"/>
    </location>
</feature>
<reference evidence="2 4" key="1">
    <citation type="journal article" date="2014" name="Genome Announc.">
        <title>Draft Genome Sequence of Bacillus alcalophilus AV1934, a Classic Alkaliphile Isolated from Human Feces in 1934.</title>
        <authorList>
            <person name="Attie O."/>
            <person name="Jayaprakash A."/>
            <person name="Shah H."/>
            <person name="Paulsen I.T."/>
            <person name="Morino M."/>
            <person name="Takahashi Y."/>
            <person name="Narumi I."/>
            <person name="Sachidanandam R."/>
            <person name="Satoh K."/>
            <person name="Ito M."/>
            <person name="Krulwich T.A."/>
        </authorList>
    </citation>
    <scope>NUCLEOTIDE SEQUENCE [LARGE SCALE GENOMIC DNA]</scope>
    <source>
        <strain evidence="2 4">AV1934</strain>
    </source>
</reference>
<organism evidence="2 4">
    <name type="scientific">Alkalihalobacillus alcalophilus ATCC 27647 = CGMCC 1.3604</name>
    <dbReference type="NCBI Taxonomy" id="1218173"/>
    <lineage>
        <taxon>Bacteria</taxon>
        <taxon>Bacillati</taxon>
        <taxon>Bacillota</taxon>
        <taxon>Bacilli</taxon>
        <taxon>Bacillales</taxon>
        <taxon>Bacillaceae</taxon>
        <taxon>Alkalihalobacillus</taxon>
    </lineage>
</organism>
<dbReference type="STRING" id="1218173.BALCAV_0220115"/>
<protein>
    <recommendedName>
        <fullName evidence="6">Zinc-finger domain-containing protein</fullName>
    </recommendedName>
</protein>
<keyword evidence="1" id="KW-0472">Membrane</keyword>